<dbReference type="Pfam" id="PF00855">
    <property type="entry name" value="PWWP"/>
    <property type="match status" value="1"/>
</dbReference>
<dbReference type="Gene3D" id="3.40.50.1010">
    <property type="entry name" value="5'-nuclease"/>
    <property type="match status" value="1"/>
</dbReference>
<dbReference type="FunFam" id="2.30.30.140:FF:000115">
    <property type="entry name" value="Tudor/PWWP/MBT superfamily protein"/>
    <property type="match status" value="1"/>
</dbReference>
<protein>
    <recommendedName>
        <fullName evidence="7">PWWP domain-containing protein</fullName>
    </recommendedName>
</protein>
<dbReference type="EMBL" id="PNBA02000001">
    <property type="protein sequence ID" value="KAG6437741.1"/>
    <property type="molecule type" value="Genomic_DNA"/>
</dbReference>
<keyword evidence="1" id="KW-0805">Transcription regulation</keyword>
<evidence type="ECO:0000256" key="1">
    <source>
        <dbReference type="ARBA" id="ARBA00023015"/>
    </source>
</evidence>
<keyword evidence="9" id="KW-1185">Reference proteome</keyword>
<dbReference type="Pfam" id="PF04900">
    <property type="entry name" value="Fcf1"/>
    <property type="match status" value="1"/>
</dbReference>
<evidence type="ECO:0000256" key="2">
    <source>
        <dbReference type="ARBA" id="ARBA00023163"/>
    </source>
</evidence>
<comment type="similarity">
    <text evidence="4">Belongs to the UTP23/FCF1 family. FCF1 subfamily.</text>
</comment>
<dbReference type="InterPro" id="IPR002716">
    <property type="entry name" value="PIN_dom"/>
</dbReference>
<dbReference type="SMART" id="SM00670">
    <property type="entry name" value="PINc"/>
    <property type="match status" value="1"/>
</dbReference>
<evidence type="ECO:0000313" key="9">
    <source>
        <dbReference type="Proteomes" id="UP000298416"/>
    </source>
</evidence>
<dbReference type="GO" id="GO:0035098">
    <property type="term" value="C:ESC/E(Z) complex"/>
    <property type="evidence" value="ECO:0007669"/>
    <property type="project" value="UniProtKB-ARBA"/>
</dbReference>
<dbReference type="InterPro" id="IPR052657">
    <property type="entry name" value="PDP_family_Arabidopsis"/>
</dbReference>
<reference evidence="8" key="1">
    <citation type="submission" date="2018-01" db="EMBL/GenBank/DDBJ databases">
        <authorList>
            <person name="Mao J.F."/>
        </authorList>
    </citation>
    <scope>NUCLEOTIDE SEQUENCE</scope>
    <source>
        <strain evidence="8">Huo1</strain>
        <tissue evidence="8">Leaf</tissue>
    </source>
</reference>
<organism evidence="8">
    <name type="scientific">Salvia splendens</name>
    <name type="common">Scarlet sage</name>
    <dbReference type="NCBI Taxonomy" id="180675"/>
    <lineage>
        <taxon>Eukaryota</taxon>
        <taxon>Viridiplantae</taxon>
        <taxon>Streptophyta</taxon>
        <taxon>Embryophyta</taxon>
        <taxon>Tracheophyta</taxon>
        <taxon>Spermatophyta</taxon>
        <taxon>Magnoliopsida</taxon>
        <taxon>eudicotyledons</taxon>
        <taxon>Gunneridae</taxon>
        <taxon>Pentapetalae</taxon>
        <taxon>asterids</taxon>
        <taxon>lamiids</taxon>
        <taxon>Lamiales</taxon>
        <taxon>Lamiaceae</taxon>
        <taxon>Nepetoideae</taxon>
        <taxon>Mentheae</taxon>
        <taxon>Salviinae</taxon>
        <taxon>Salvia</taxon>
        <taxon>Salvia subgen. Calosphace</taxon>
        <taxon>core Calosphace</taxon>
    </lineage>
</organism>
<keyword evidence="2" id="KW-0804">Transcription</keyword>
<dbReference type="SMART" id="SM00293">
    <property type="entry name" value="PWWP"/>
    <property type="match status" value="1"/>
</dbReference>
<dbReference type="GO" id="GO:0006355">
    <property type="term" value="P:regulation of DNA-templated transcription"/>
    <property type="evidence" value="ECO:0007669"/>
    <property type="project" value="UniProtKB-ARBA"/>
</dbReference>
<comment type="caution">
    <text evidence="8">The sequence shown here is derived from an EMBL/GenBank/DDBJ whole genome shotgun (WGS) entry which is preliminary data.</text>
</comment>
<evidence type="ECO:0000256" key="6">
    <source>
        <dbReference type="SAM" id="MobiDB-lite"/>
    </source>
</evidence>
<dbReference type="PROSITE" id="PS50812">
    <property type="entry name" value="PWWP"/>
    <property type="match status" value="1"/>
</dbReference>
<dbReference type="GO" id="GO:2000028">
    <property type="term" value="P:regulation of photoperiodism, flowering"/>
    <property type="evidence" value="ECO:0007669"/>
    <property type="project" value="UniProtKB-ARBA"/>
</dbReference>
<dbReference type="InterPro" id="IPR029060">
    <property type="entry name" value="PIN-like_dom_sf"/>
</dbReference>
<name>A0A8X9AE26_SALSN</name>
<evidence type="ECO:0000256" key="5">
    <source>
        <dbReference type="ARBA" id="ARBA00060746"/>
    </source>
</evidence>
<feature type="region of interest" description="Disordered" evidence="6">
    <location>
        <begin position="598"/>
        <end position="627"/>
    </location>
</feature>
<dbReference type="SUPFAM" id="SSF88723">
    <property type="entry name" value="PIN domain-like"/>
    <property type="match status" value="1"/>
</dbReference>
<feature type="domain" description="PWWP" evidence="7">
    <location>
        <begin position="365"/>
        <end position="426"/>
    </location>
</feature>
<feature type="compositionally biased region" description="Basic and acidic residues" evidence="6">
    <location>
        <begin position="598"/>
        <end position="614"/>
    </location>
</feature>
<evidence type="ECO:0000256" key="3">
    <source>
        <dbReference type="ARBA" id="ARBA00023242"/>
    </source>
</evidence>
<dbReference type="InterPro" id="IPR037503">
    <property type="entry name" value="Fcf1_PIN"/>
</dbReference>
<dbReference type="InterPro" id="IPR000313">
    <property type="entry name" value="PWWP_dom"/>
</dbReference>
<dbReference type="PANTHER" id="PTHR10688:SF5">
    <property type="entry name" value="PWWP DOMAIN-CONTAINING PROTEIN 1-RELATED"/>
    <property type="match status" value="1"/>
</dbReference>
<gene>
    <name evidence="8" type="ORF">SASPL_102669</name>
</gene>
<dbReference type="CDD" id="cd09864">
    <property type="entry name" value="PIN_Fcf1-like"/>
    <property type="match status" value="1"/>
</dbReference>
<evidence type="ECO:0000256" key="4">
    <source>
        <dbReference type="ARBA" id="ARBA00024026"/>
    </source>
</evidence>
<dbReference type="GO" id="GO:0032040">
    <property type="term" value="C:small-subunit processome"/>
    <property type="evidence" value="ECO:0007669"/>
    <property type="project" value="InterPro"/>
</dbReference>
<keyword evidence="3" id="KW-0539">Nucleus</keyword>
<proteinExistence type="inferred from homology"/>
<accession>A0A8X9AE26</accession>
<comment type="similarity">
    <text evidence="5">Belongs to the PDP family.</text>
</comment>
<feature type="region of interest" description="Disordered" evidence="6">
    <location>
        <begin position="954"/>
        <end position="976"/>
    </location>
</feature>
<evidence type="ECO:0000313" key="8">
    <source>
        <dbReference type="EMBL" id="KAG6437741.1"/>
    </source>
</evidence>
<dbReference type="InterPro" id="IPR006984">
    <property type="entry name" value="Fcf1/UTP23"/>
</dbReference>
<dbReference type="Proteomes" id="UP000298416">
    <property type="component" value="Unassembled WGS sequence"/>
</dbReference>
<dbReference type="PANTHER" id="PTHR10688">
    <property type="entry name" value="PWWP DOMAIN-CONTAINING PROTEIN"/>
    <property type="match status" value="1"/>
</dbReference>
<sequence>MGKAKKSPKFAVMKKIVTHKAIKQPQVSSALYFKHNTALGQPYRVLVDTNFINFSIQNKLDLEKAMMDCLYAKCTPCITDCVMAELEKLGQKYRVALRHVLSPNLKLQRILHLKGFPAYTKELMLMTVLLTGLHRLPSWPTKQHKCYIVATCDRDLKRRIRKIPGVPIMYITKHQYSIERLPEATIGGGRINHLLSTRFPYSVSASKRLQAAEMMSLMSSSNDARVVPPLQRGRDTVEEDKISGSASEISSPGAFEFGTLVSNVEVGRVGGDESDETRFISNVSDSRVAIENEEFRFHGSGGGENKPSSSVCRLLGGSEGSIPQSGKLEHKKNTSAAEDYDSILSAFDKFAAKGNDEAVGHGFQIGDMVWGKVKSHPWWPGHIYNEVLVPRSVRRGKQEGYVLVAFFGDSSYGWFDPAELIPFEENFAEKSMQTTSRSFLKAVEEAADEIARRSSLGLACRCKNQFSPSSVEGYVVVDDGDSEAGVYSLSQISKAHDSFRPSDIVSFVHHVALNPMSDECFSVDFIKQKAVALAVRKMRFEDFDETYAQAFGTQPLRPSRPTAPATVDPSTAPLSGRLVFAETLGKKEISVEPAKAKGQVEKDKYLSRRQEESIPLKSKKASSSQVGHFPRQFSVNREYSGVRDHMHQPSESCSTEGQHQPISQQASIYMKPSDGSRKHVEGGTKKVRFLKRPAGNSTDVNAIRVKKEKRKVINPDTGGERRELPLAVRNITENVSGMLARVHPSENSGPEDQKIDAAVGFSSSQSQQADDFVKIELQMFVRDLRAVACNPFHGEQKSCQSVIKQVFLKYRSLVYQKSLVVVPPVQIEASGLPMLTPVIADKIVRPSPVRLDDPTKGGKKRVRPDDVQKMKLDVSEGVKRKRLNESLEFKRKKMDSSKSLTVGKKEWNESLESKKKKMDSSKSFTVEKKEMDECLESKRKKMDSSKSLTVEKKELDESLESKRKKINSSKSSTVEKKVIIQRSSESQYGDAKDSAPQIRAVKQESSKRSAAGQMTRSATPTMLMMKFPADAALPSIPQLKAKFARFGPLDQSATRVFWKSYVCRLVYQHKIDAQAALKFAVGSSNLFGSANVRCHIREVEGEGAVSELVKAPHQNKEDTEPMPVVAKTASEQLRSCLKRPSGEEAGNGGAGKSARVKFVLGGDDSSLPLNENNINKIASFGAGGSIHSTSKDLPKINPQSSNTFAPPFQQLPAPEEGIRPPALKTAPGDISQQMLSLLTRCNDVVNNLSAALGCVPYHPL</sequence>
<dbReference type="CDD" id="cd05162">
    <property type="entry name" value="PWWP"/>
    <property type="match status" value="1"/>
</dbReference>
<dbReference type="Gene3D" id="2.30.30.140">
    <property type="match status" value="1"/>
</dbReference>
<dbReference type="SUPFAM" id="SSF63748">
    <property type="entry name" value="Tudor/PWWP/MBT"/>
    <property type="match status" value="1"/>
</dbReference>
<evidence type="ECO:0000259" key="7">
    <source>
        <dbReference type="PROSITE" id="PS50812"/>
    </source>
</evidence>
<reference evidence="8" key="2">
    <citation type="submission" date="2020-08" db="EMBL/GenBank/DDBJ databases">
        <title>Plant Genome Project.</title>
        <authorList>
            <person name="Zhang R.-G."/>
        </authorList>
    </citation>
    <scope>NUCLEOTIDE SEQUENCE</scope>
    <source>
        <strain evidence="8">Huo1</strain>
        <tissue evidence="8">Leaf</tissue>
    </source>
</reference>
<dbReference type="AlphaFoldDB" id="A0A8X9AE26"/>